<dbReference type="InterPro" id="IPR000627">
    <property type="entry name" value="Intradiol_dOase_C"/>
</dbReference>
<keyword evidence="3" id="KW-0560">Oxidoreductase</keyword>
<comment type="similarity">
    <text evidence="1">Belongs to the intradiol ring-cleavage dioxygenase family.</text>
</comment>
<organism evidence="7 8">
    <name type="scientific">Thiohalocapsa halophila</name>
    <dbReference type="NCBI Taxonomy" id="69359"/>
    <lineage>
        <taxon>Bacteria</taxon>
        <taxon>Pseudomonadati</taxon>
        <taxon>Pseudomonadota</taxon>
        <taxon>Gammaproteobacteria</taxon>
        <taxon>Chromatiales</taxon>
        <taxon>Chromatiaceae</taxon>
        <taxon>Thiohalocapsa</taxon>
    </lineage>
</organism>
<feature type="compositionally biased region" description="Basic and acidic residues" evidence="4">
    <location>
        <begin position="109"/>
        <end position="120"/>
    </location>
</feature>
<evidence type="ECO:0000256" key="4">
    <source>
        <dbReference type="SAM" id="MobiDB-lite"/>
    </source>
</evidence>
<feature type="region of interest" description="Disordered" evidence="4">
    <location>
        <begin position="28"/>
        <end position="56"/>
    </location>
</feature>
<name>A0ABS1CLA8_9GAMM</name>
<feature type="domain" description="Intradiol ring-cleavage dioxygenases" evidence="6">
    <location>
        <begin position="79"/>
        <end position="107"/>
    </location>
</feature>
<feature type="chain" id="PRO_5047289390" description="Intradiol ring-cleavage dioxygenases domain-containing protein" evidence="5">
    <location>
        <begin position="32"/>
        <end position="217"/>
    </location>
</feature>
<evidence type="ECO:0000313" key="8">
    <source>
        <dbReference type="Proteomes" id="UP000748752"/>
    </source>
</evidence>
<evidence type="ECO:0000256" key="3">
    <source>
        <dbReference type="ARBA" id="ARBA00023002"/>
    </source>
</evidence>
<comment type="caution">
    <text evidence="7">The sequence shown here is derived from an EMBL/GenBank/DDBJ whole genome shotgun (WGS) entry which is preliminary data.</text>
</comment>
<accession>A0ABS1CLA8</accession>
<dbReference type="Proteomes" id="UP000748752">
    <property type="component" value="Unassembled WGS sequence"/>
</dbReference>
<feature type="signal peptide" evidence="5">
    <location>
        <begin position="1"/>
        <end position="31"/>
    </location>
</feature>
<dbReference type="PANTHER" id="PTHR33711">
    <property type="entry name" value="DIOXYGENASE, PUTATIVE (AFU_ORTHOLOGUE AFUA_2G02910)-RELATED"/>
    <property type="match status" value="1"/>
</dbReference>
<dbReference type="InterPro" id="IPR039387">
    <property type="entry name" value="3_4-PCD"/>
</dbReference>
<protein>
    <recommendedName>
        <fullName evidence="6">Intradiol ring-cleavage dioxygenases domain-containing protein</fullName>
    </recommendedName>
</protein>
<evidence type="ECO:0000256" key="1">
    <source>
        <dbReference type="ARBA" id="ARBA00007825"/>
    </source>
</evidence>
<dbReference type="EMBL" id="NRRV01000055">
    <property type="protein sequence ID" value="MBK1632718.1"/>
    <property type="molecule type" value="Genomic_DNA"/>
</dbReference>
<dbReference type="SUPFAM" id="SSF49482">
    <property type="entry name" value="Aromatic compound dioxygenase"/>
    <property type="match status" value="1"/>
</dbReference>
<dbReference type="RefSeq" id="WP_200240501.1">
    <property type="nucleotide sequence ID" value="NZ_NRRV01000055.1"/>
</dbReference>
<reference evidence="7 8" key="1">
    <citation type="journal article" date="2020" name="Microorganisms">
        <title>Osmotic Adaptation and Compatible Solute Biosynthesis of Phototrophic Bacteria as Revealed from Genome Analyses.</title>
        <authorList>
            <person name="Imhoff J.F."/>
            <person name="Rahn T."/>
            <person name="Kunzel S."/>
            <person name="Keller A."/>
            <person name="Neulinger S.C."/>
        </authorList>
    </citation>
    <scope>NUCLEOTIDE SEQUENCE [LARGE SCALE GENOMIC DNA]</scope>
    <source>
        <strain evidence="7 8">DSM 6210</strain>
    </source>
</reference>
<sequence>MHGHVQTTQRRRLLLAALGLVSSCLSTGGGAATHRPTPAQSRGPFYPDQLPLDQDNDLTRLSPARAATSGSAKGELTDLTGQVLAADGTALPDALVEIWQCDAHGRYLHTGDRGEQRRDAGFQGYGKTRTGADGGYRFRTIKPVPYPGRAPHIHVAVTAADGRQLVTQLYVEGAPENARDFLRKRLSPAQRKLVTVPFRPSGDDAGSLRARFDMVLG</sequence>
<feature type="region of interest" description="Disordered" evidence="4">
    <location>
        <begin position="109"/>
        <end position="128"/>
    </location>
</feature>
<proteinExistence type="inferred from homology"/>
<keyword evidence="2" id="KW-0223">Dioxygenase</keyword>
<keyword evidence="5" id="KW-0732">Signal</keyword>
<evidence type="ECO:0000256" key="5">
    <source>
        <dbReference type="SAM" id="SignalP"/>
    </source>
</evidence>
<evidence type="ECO:0000256" key="2">
    <source>
        <dbReference type="ARBA" id="ARBA00022964"/>
    </source>
</evidence>
<dbReference type="PANTHER" id="PTHR33711:SF9">
    <property type="entry name" value="PROTOCATECHUATE 3,4-DIOXYGENASE ALPHA CHAIN"/>
    <property type="match status" value="1"/>
</dbReference>
<dbReference type="InterPro" id="IPR050770">
    <property type="entry name" value="Intradiol_RC_Dioxygenase"/>
</dbReference>
<keyword evidence="8" id="KW-1185">Reference proteome</keyword>
<dbReference type="Pfam" id="PF00775">
    <property type="entry name" value="Dioxygenase_C"/>
    <property type="match status" value="1"/>
</dbReference>
<dbReference type="PROSITE" id="PS00083">
    <property type="entry name" value="INTRADIOL_DIOXYGENAS"/>
    <property type="match status" value="1"/>
</dbReference>
<gene>
    <name evidence="7" type="ORF">CKO31_18605</name>
</gene>
<dbReference type="Gene3D" id="2.60.130.10">
    <property type="entry name" value="Aromatic compound dioxygenase"/>
    <property type="match status" value="1"/>
</dbReference>
<dbReference type="CDD" id="cd03459">
    <property type="entry name" value="3_4-PCD"/>
    <property type="match status" value="1"/>
</dbReference>
<evidence type="ECO:0000313" key="7">
    <source>
        <dbReference type="EMBL" id="MBK1632718.1"/>
    </source>
</evidence>
<evidence type="ECO:0000259" key="6">
    <source>
        <dbReference type="PROSITE" id="PS00083"/>
    </source>
</evidence>
<dbReference type="InterPro" id="IPR015889">
    <property type="entry name" value="Intradiol_dOase_core"/>
</dbReference>